<dbReference type="Proteomes" id="UP001054945">
    <property type="component" value="Unassembled WGS sequence"/>
</dbReference>
<evidence type="ECO:0000313" key="3">
    <source>
        <dbReference type="Proteomes" id="UP001054945"/>
    </source>
</evidence>
<organism evidence="2 3">
    <name type="scientific">Caerostris extrusa</name>
    <name type="common">Bark spider</name>
    <name type="synonym">Caerostris bankana</name>
    <dbReference type="NCBI Taxonomy" id="172846"/>
    <lineage>
        <taxon>Eukaryota</taxon>
        <taxon>Metazoa</taxon>
        <taxon>Ecdysozoa</taxon>
        <taxon>Arthropoda</taxon>
        <taxon>Chelicerata</taxon>
        <taxon>Arachnida</taxon>
        <taxon>Araneae</taxon>
        <taxon>Araneomorphae</taxon>
        <taxon>Entelegynae</taxon>
        <taxon>Araneoidea</taxon>
        <taxon>Araneidae</taxon>
        <taxon>Caerostris</taxon>
    </lineage>
</organism>
<gene>
    <name evidence="2" type="primary">AVEN_84965_1</name>
    <name evidence="2" type="ORF">CEXT_242301</name>
</gene>
<accession>A0AAV4Y955</accession>
<reference evidence="2 3" key="1">
    <citation type="submission" date="2021-06" db="EMBL/GenBank/DDBJ databases">
        <title>Caerostris extrusa draft genome.</title>
        <authorList>
            <person name="Kono N."/>
            <person name="Arakawa K."/>
        </authorList>
    </citation>
    <scope>NUCLEOTIDE SEQUENCE [LARGE SCALE GENOMIC DNA]</scope>
</reference>
<dbReference type="AlphaFoldDB" id="A0AAV4Y955"/>
<dbReference type="EMBL" id="BPLR01018978">
    <property type="protein sequence ID" value="GIZ03618.1"/>
    <property type="molecule type" value="Genomic_DNA"/>
</dbReference>
<name>A0AAV4Y955_CAEEX</name>
<evidence type="ECO:0000313" key="2">
    <source>
        <dbReference type="EMBL" id="GIZ03618.1"/>
    </source>
</evidence>
<keyword evidence="3" id="KW-1185">Reference proteome</keyword>
<evidence type="ECO:0000256" key="1">
    <source>
        <dbReference type="SAM" id="MobiDB-lite"/>
    </source>
</evidence>
<comment type="caution">
    <text evidence="2">The sequence shown here is derived from an EMBL/GenBank/DDBJ whole genome shotgun (WGS) entry which is preliminary data.</text>
</comment>
<proteinExistence type="predicted"/>
<feature type="region of interest" description="Disordered" evidence="1">
    <location>
        <begin position="1"/>
        <end position="46"/>
    </location>
</feature>
<feature type="compositionally biased region" description="Basic and acidic residues" evidence="1">
    <location>
        <begin position="12"/>
        <end position="32"/>
    </location>
</feature>
<protein>
    <submittedName>
        <fullName evidence="2">Uncharacterized protein</fullName>
    </submittedName>
</protein>
<sequence length="211" mass="24186">MPNLMFPSRSLPRTDQRNGIDEQGVTDKEKNRSKGRRKKNYKNTEGQHFNSLRNLKKALGLRLKAPVDESKGLDPNWSLSRSLPNFINNLNVETNTKTENESPELYILDHIRRSNSESKAVHQERMRTKLTAAHSSQNIHSEWRKSFPGQSTEGHVMYLPEYKTNATPSHNQTVAEDIHVNTDSELVLKSLVVGRSFLIKVPSDKKRKKKS</sequence>